<proteinExistence type="predicted"/>
<evidence type="ECO:0000313" key="1">
    <source>
        <dbReference type="EMBL" id="CEG46002.1"/>
    </source>
</evidence>
<organism evidence="1 2">
    <name type="scientific">Plasmopara halstedii</name>
    <name type="common">Downy mildew of sunflower</name>
    <dbReference type="NCBI Taxonomy" id="4781"/>
    <lineage>
        <taxon>Eukaryota</taxon>
        <taxon>Sar</taxon>
        <taxon>Stramenopiles</taxon>
        <taxon>Oomycota</taxon>
        <taxon>Peronosporomycetes</taxon>
        <taxon>Peronosporales</taxon>
        <taxon>Peronosporaceae</taxon>
        <taxon>Plasmopara</taxon>
    </lineage>
</organism>
<keyword evidence="2" id="KW-1185">Reference proteome</keyword>
<dbReference type="RefSeq" id="XP_024582371.1">
    <property type="nucleotide sequence ID" value="XM_024716810.1"/>
</dbReference>
<dbReference type="AlphaFoldDB" id="A0A0P1AW98"/>
<accession>A0A0P1AW98</accession>
<name>A0A0P1AW98_PLAHL</name>
<protein>
    <submittedName>
        <fullName evidence="1">Uncharacterized protein</fullName>
    </submittedName>
</protein>
<dbReference type="GeneID" id="36397385"/>
<dbReference type="STRING" id="4781.A0A0P1AW98"/>
<evidence type="ECO:0000313" key="2">
    <source>
        <dbReference type="Proteomes" id="UP000054928"/>
    </source>
</evidence>
<reference evidence="2" key="1">
    <citation type="submission" date="2014-09" db="EMBL/GenBank/DDBJ databases">
        <authorList>
            <person name="Sharma Rahul"/>
            <person name="Thines Marco"/>
        </authorList>
    </citation>
    <scope>NUCLEOTIDE SEQUENCE [LARGE SCALE GENOMIC DNA]</scope>
</reference>
<dbReference type="EMBL" id="CCYD01001884">
    <property type="protein sequence ID" value="CEG46002.1"/>
    <property type="molecule type" value="Genomic_DNA"/>
</dbReference>
<dbReference type="Proteomes" id="UP000054928">
    <property type="component" value="Unassembled WGS sequence"/>
</dbReference>
<sequence>MRSDMRTAKDTAIGLKRVAHDIKKSLQPTELKIKAARNTMSATARAMDTLQTTARKFDQRKSQSTSVTGAVDNFFVHDDKEKHEIEESRFCNSDGKDYKEFKLGKLKFFQIDKSKLAGLVGKSSKEKIDRHDDFVSGGTTKYYHRNSRDSYDVLTLALKRLYASSLI</sequence>